<proteinExistence type="predicted"/>
<protein>
    <recommendedName>
        <fullName evidence="5">THUMP domain-containing protein</fullName>
    </recommendedName>
</protein>
<dbReference type="Proteomes" id="UP000018031">
    <property type="component" value="Unassembled WGS sequence"/>
</dbReference>
<dbReference type="InterPro" id="IPR004114">
    <property type="entry name" value="THUMP_dom"/>
</dbReference>
<feature type="region of interest" description="Disordered" evidence="4">
    <location>
        <begin position="382"/>
        <end position="516"/>
    </location>
</feature>
<sequence length="579" mass="66817">MTETFEIVAKTLHGLEDVLAEELRQLGAQNIRPGKRMVAFEGDKRLLYAANLKLRTALRILKPVLKFQAQDADEVYAHMQQFDWSAILSPTNTFAIDPVVYSETFRHSRYVSYRAKDAIADFFVEKYGKRPSVRLHNPDILINIHISHQDVTVSLDSSGESLHKRGYRVAQTEAPLNEVLAAGIILKTGWQDDCDLIDPMCGSGTLLIEAALIAANIAPGIYRDRFAFQSWSDYDTELFDELYQDSSEEREPEHKIYGSDILPEAIRIAQKNVNRSGLGKYIKLQVLPMQQHPKPEAPFVLITNPPYGERLGLRSGEDLYAMIGERLKHNFGSGKAWILAHKTEHFNSIGLKPMYKEELMNGALHCELRGYELFEGTFSEHRAEQRQKGQTATIHREKKERSERPRPANYTRPPQRENKRFEDKKNRTSYTSKERGRYHEDEGKFATSSPAMKRSENGDREKSFRGERKPTLQKTRAGGTLDKRAYEPGFYRRGKTEEKPEISRTRKRIGDYLSGKVSQTTEMARLQRIRKARKQETDWPEDRKKAIYDGEDTDLDQKRRSPKKTHREIQIIRNEDTNQ</sequence>
<evidence type="ECO:0000256" key="2">
    <source>
        <dbReference type="ARBA" id="ARBA00022679"/>
    </source>
</evidence>
<dbReference type="PANTHER" id="PTHR47313:SF1">
    <property type="entry name" value="RIBOSOMAL RNA LARGE SUBUNIT METHYLTRANSFERASE K_L"/>
    <property type="match status" value="1"/>
</dbReference>
<reference evidence="6 7" key="2">
    <citation type="journal article" date="2013" name="Genome Announc.">
        <title>Draft Genome Sequences of Porphyromonas crevioricanis JCM 15906T and Porphyromonas cansulci JCM 13913T Isolated from a Canine Oral Cavity.</title>
        <authorList>
            <person name="Sakamoto M."/>
            <person name="Tanaka N."/>
            <person name="Shiwa Y."/>
            <person name="Yoshikawa H."/>
            <person name="Ohkuma M."/>
        </authorList>
    </citation>
    <scope>NUCLEOTIDE SEQUENCE [LARGE SCALE GENOMIC DNA]</scope>
    <source>
        <strain evidence="6 7">JCM 15906</strain>
    </source>
</reference>
<evidence type="ECO:0000313" key="7">
    <source>
        <dbReference type="Proteomes" id="UP000018031"/>
    </source>
</evidence>
<dbReference type="CDD" id="cd11715">
    <property type="entry name" value="THUMP_AdoMetMT"/>
    <property type="match status" value="1"/>
</dbReference>
<evidence type="ECO:0000256" key="1">
    <source>
        <dbReference type="ARBA" id="ARBA00022603"/>
    </source>
</evidence>
<keyword evidence="1" id="KW-0489">Methyltransferase</keyword>
<dbReference type="AlphaFoldDB" id="T1CS87"/>
<gene>
    <name evidence="6" type="ORF">PORCRE_1697</name>
</gene>
<feature type="compositionally biased region" description="Basic and acidic residues" evidence="4">
    <location>
        <begin position="494"/>
        <end position="510"/>
    </location>
</feature>
<dbReference type="PROSITE" id="PS51165">
    <property type="entry name" value="THUMP"/>
    <property type="match status" value="1"/>
</dbReference>
<organism evidence="6 7">
    <name type="scientific">Porphyromonas crevioricanis JCM 15906</name>
    <dbReference type="NCBI Taxonomy" id="1305617"/>
    <lineage>
        <taxon>Bacteria</taxon>
        <taxon>Pseudomonadati</taxon>
        <taxon>Bacteroidota</taxon>
        <taxon>Bacteroidia</taxon>
        <taxon>Bacteroidales</taxon>
        <taxon>Porphyromonadaceae</taxon>
        <taxon>Porphyromonas</taxon>
    </lineage>
</organism>
<dbReference type="InterPro" id="IPR053943">
    <property type="entry name" value="RlmKL-like_Mtase_CS"/>
</dbReference>
<dbReference type="Pfam" id="PF02926">
    <property type="entry name" value="THUMP"/>
    <property type="match status" value="1"/>
</dbReference>
<dbReference type="GO" id="GO:0008990">
    <property type="term" value="F:rRNA (guanine-N2-)-methyltransferase activity"/>
    <property type="evidence" value="ECO:0007669"/>
    <property type="project" value="TreeGrafter"/>
</dbReference>
<name>T1CS87_9PORP</name>
<dbReference type="Gene3D" id="3.40.50.150">
    <property type="entry name" value="Vaccinia Virus protein VP39"/>
    <property type="match status" value="1"/>
</dbReference>
<feature type="compositionally biased region" description="Basic and acidic residues" evidence="4">
    <location>
        <begin position="414"/>
        <end position="444"/>
    </location>
</feature>
<dbReference type="InterPro" id="IPR054170">
    <property type="entry name" value="RlmL_1st"/>
</dbReference>
<evidence type="ECO:0000313" key="6">
    <source>
        <dbReference type="EMBL" id="GAD05983.1"/>
    </source>
</evidence>
<reference evidence="7" key="1">
    <citation type="journal article" date="2013" name="Genome">
        <title>Draft Genome Sequences of Porphyromonas crevioricanis JCM 15906T and Porphyromonas cansulci JCM 13913T Isolated from a Canine Oral Cavity.</title>
        <authorList>
            <person name="Sakamoto M."/>
            <person name="Tanaka N."/>
            <person name="Shiwa Y."/>
            <person name="Yoshikawa H."/>
            <person name="Ohkuma M."/>
        </authorList>
    </citation>
    <scope>NUCLEOTIDE SEQUENCE [LARGE SCALE GENOMIC DNA]</scope>
    <source>
        <strain evidence="7">JCM 15906</strain>
    </source>
</reference>
<feature type="compositionally biased region" description="Basic and acidic residues" evidence="4">
    <location>
        <begin position="453"/>
        <end position="470"/>
    </location>
</feature>
<dbReference type="Pfam" id="PF01170">
    <property type="entry name" value="UPF0020"/>
    <property type="match status" value="1"/>
</dbReference>
<dbReference type="GO" id="GO:0070043">
    <property type="term" value="F:rRNA (guanine-N7-)-methyltransferase activity"/>
    <property type="evidence" value="ECO:0007669"/>
    <property type="project" value="TreeGrafter"/>
</dbReference>
<dbReference type="SUPFAM" id="SSF143437">
    <property type="entry name" value="THUMP domain-like"/>
    <property type="match status" value="1"/>
</dbReference>
<feature type="compositionally biased region" description="Basic and acidic residues" evidence="4">
    <location>
        <begin position="394"/>
        <end position="406"/>
    </location>
</feature>
<dbReference type="Gene3D" id="3.30.2130.30">
    <property type="match status" value="1"/>
</dbReference>
<keyword evidence="3" id="KW-0694">RNA-binding</keyword>
<feature type="compositionally biased region" description="Basic and acidic residues" evidence="4">
    <location>
        <begin position="534"/>
        <end position="548"/>
    </location>
</feature>
<dbReference type="GO" id="GO:0003723">
    <property type="term" value="F:RNA binding"/>
    <property type="evidence" value="ECO:0007669"/>
    <property type="project" value="UniProtKB-UniRule"/>
</dbReference>
<dbReference type="InterPro" id="IPR000241">
    <property type="entry name" value="RlmKL-like_Mtase"/>
</dbReference>
<dbReference type="PROSITE" id="PS01261">
    <property type="entry name" value="UPF0020"/>
    <property type="match status" value="1"/>
</dbReference>
<feature type="region of interest" description="Disordered" evidence="4">
    <location>
        <begin position="529"/>
        <end position="579"/>
    </location>
</feature>
<evidence type="ECO:0000256" key="4">
    <source>
        <dbReference type="SAM" id="MobiDB-lite"/>
    </source>
</evidence>
<dbReference type="SUPFAM" id="SSF53335">
    <property type="entry name" value="S-adenosyl-L-methionine-dependent methyltransferases"/>
    <property type="match status" value="1"/>
</dbReference>
<dbReference type="InterPro" id="IPR029063">
    <property type="entry name" value="SAM-dependent_MTases_sf"/>
</dbReference>
<dbReference type="SMART" id="SM00981">
    <property type="entry name" value="THUMP"/>
    <property type="match status" value="1"/>
</dbReference>
<feature type="domain" description="THUMP" evidence="5">
    <location>
        <begin position="46"/>
        <end position="157"/>
    </location>
</feature>
<dbReference type="PANTHER" id="PTHR47313">
    <property type="entry name" value="RIBOSOMAL RNA LARGE SUBUNIT METHYLTRANSFERASE K/L"/>
    <property type="match status" value="1"/>
</dbReference>
<dbReference type="Pfam" id="PF22020">
    <property type="entry name" value="RlmL_1st"/>
    <property type="match status" value="1"/>
</dbReference>
<keyword evidence="2" id="KW-0808">Transferase</keyword>
<feature type="compositionally biased region" description="Basic and acidic residues" evidence="4">
    <location>
        <begin position="567"/>
        <end position="579"/>
    </location>
</feature>
<dbReference type="EMBL" id="BAOU01000048">
    <property type="protein sequence ID" value="GAD05983.1"/>
    <property type="molecule type" value="Genomic_DNA"/>
</dbReference>
<evidence type="ECO:0000259" key="5">
    <source>
        <dbReference type="PROSITE" id="PS51165"/>
    </source>
</evidence>
<comment type="caution">
    <text evidence="6">The sequence shown here is derived from an EMBL/GenBank/DDBJ whole genome shotgun (WGS) entry which is preliminary data.</text>
</comment>
<evidence type="ECO:0000256" key="3">
    <source>
        <dbReference type="PROSITE-ProRule" id="PRU00529"/>
    </source>
</evidence>
<accession>T1CS87</accession>